<dbReference type="InterPro" id="IPR023214">
    <property type="entry name" value="HAD_sf"/>
</dbReference>
<name>A0A9P5XTY7_9AGAR</name>
<dbReference type="EMBL" id="MU150402">
    <property type="protein sequence ID" value="KAF9456793.1"/>
    <property type="molecule type" value="Genomic_DNA"/>
</dbReference>
<dbReference type="SUPFAM" id="SSF56784">
    <property type="entry name" value="HAD-like"/>
    <property type="match status" value="1"/>
</dbReference>
<evidence type="ECO:0000313" key="1">
    <source>
        <dbReference type="EMBL" id="KAF9456793.1"/>
    </source>
</evidence>
<dbReference type="Pfam" id="PF00702">
    <property type="entry name" value="Hydrolase"/>
    <property type="match status" value="1"/>
</dbReference>
<keyword evidence="2" id="KW-1185">Reference proteome</keyword>
<proteinExistence type="predicted"/>
<dbReference type="Gene3D" id="1.10.150.240">
    <property type="entry name" value="Putative phosphatase, domain 2"/>
    <property type="match status" value="1"/>
</dbReference>
<dbReference type="PANTHER" id="PTHR43481:SF4">
    <property type="entry name" value="GLYCEROL-1-PHOSPHATE PHOSPHOHYDROLASE 1-RELATED"/>
    <property type="match status" value="1"/>
</dbReference>
<organism evidence="1 2">
    <name type="scientific">Collybia nuda</name>
    <dbReference type="NCBI Taxonomy" id="64659"/>
    <lineage>
        <taxon>Eukaryota</taxon>
        <taxon>Fungi</taxon>
        <taxon>Dikarya</taxon>
        <taxon>Basidiomycota</taxon>
        <taxon>Agaricomycotina</taxon>
        <taxon>Agaricomycetes</taxon>
        <taxon>Agaricomycetidae</taxon>
        <taxon>Agaricales</taxon>
        <taxon>Tricholomatineae</taxon>
        <taxon>Clitocybaceae</taxon>
        <taxon>Collybia</taxon>
    </lineage>
</organism>
<dbReference type="SFLD" id="SFLDS00003">
    <property type="entry name" value="Haloacid_Dehalogenase"/>
    <property type="match status" value="1"/>
</dbReference>
<dbReference type="InterPro" id="IPR036412">
    <property type="entry name" value="HAD-like_sf"/>
</dbReference>
<sequence>MSKQVITVDAILFDMDGYVFWLVTLIDSTPGVFKAWATFSRDYHLGDSEAVVHATHGRRLYDTLKEYCHIEDEAKLKREIDRFEDEVIEGGPKVLPGAAALISQLASGCPLNWNIVTSASSGYAPRALERAGLSLPPVGLITSDDVSHGKPHPAPYLAGAAKCSVDPTKCLVVEDAIAGLKSGRAAGATTLAVCTSTPRQTITDSDANPHYIVSDLTKVSACWLDGRIQVTLDVSED</sequence>
<dbReference type="InterPro" id="IPR051806">
    <property type="entry name" value="HAD-like_SPP"/>
</dbReference>
<dbReference type="OrthoDB" id="40579at2759"/>
<evidence type="ECO:0000313" key="2">
    <source>
        <dbReference type="Proteomes" id="UP000807353"/>
    </source>
</evidence>
<dbReference type="AlphaFoldDB" id="A0A9P5XTY7"/>
<reference evidence="1" key="1">
    <citation type="submission" date="2020-11" db="EMBL/GenBank/DDBJ databases">
        <authorList>
            <consortium name="DOE Joint Genome Institute"/>
            <person name="Ahrendt S."/>
            <person name="Riley R."/>
            <person name="Andreopoulos W."/>
            <person name="Labutti K."/>
            <person name="Pangilinan J."/>
            <person name="Ruiz-Duenas F.J."/>
            <person name="Barrasa J.M."/>
            <person name="Sanchez-Garcia M."/>
            <person name="Camarero S."/>
            <person name="Miyauchi S."/>
            <person name="Serrano A."/>
            <person name="Linde D."/>
            <person name="Babiker R."/>
            <person name="Drula E."/>
            <person name="Ayuso-Fernandez I."/>
            <person name="Pacheco R."/>
            <person name="Padilla G."/>
            <person name="Ferreira P."/>
            <person name="Barriuso J."/>
            <person name="Kellner H."/>
            <person name="Castanera R."/>
            <person name="Alfaro M."/>
            <person name="Ramirez L."/>
            <person name="Pisabarro A.G."/>
            <person name="Kuo A."/>
            <person name="Tritt A."/>
            <person name="Lipzen A."/>
            <person name="He G."/>
            <person name="Yan M."/>
            <person name="Ng V."/>
            <person name="Cullen D."/>
            <person name="Martin F."/>
            <person name="Rosso M.-N."/>
            <person name="Henrissat B."/>
            <person name="Hibbett D."/>
            <person name="Martinez A.T."/>
            <person name="Grigoriev I.V."/>
        </authorList>
    </citation>
    <scope>NUCLEOTIDE SEQUENCE</scope>
    <source>
        <strain evidence="1">CBS 247.69</strain>
    </source>
</reference>
<dbReference type="Gene3D" id="3.40.50.1000">
    <property type="entry name" value="HAD superfamily/HAD-like"/>
    <property type="match status" value="1"/>
</dbReference>
<dbReference type="GO" id="GO:0050308">
    <property type="term" value="F:sugar-phosphatase activity"/>
    <property type="evidence" value="ECO:0007669"/>
    <property type="project" value="TreeGrafter"/>
</dbReference>
<accession>A0A9P5XTY7</accession>
<comment type="caution">
    <text evidence="1">The sequence shown here is derived from an EMBL/GenBank/DDBJ whole genome shotgun (WGS) entry which is preliminary data.</text>
</comment>
<protein>
    <submittedName>
        <fullName evidence="1">HAD-like protein</fullName>
    </submittedName>
</protein>
<dbReference type="NCBIfam" id="TIGR01509">
    <property type="entry name" value="HAD-SF-IA-v3"/>
    <property type="match status" value="1"/>
</dbReference>
<dbReference type="Proteomes" id="UP000807353">
    <property type="component" value="Unassembled WGS sequence"/>
</dbReference>
<dbReference type="SFLD" id="SFLDG01129">
    <property type="entry name" value="C1.5:_HAD__Beta-PGM__Phosphata"/>
    <property type="match status" value="1"/>
</dbReference>
<gene>
    <name evidence="1" type="ORF">BDZ94DRAFT_1314787</name>
</gene>
<dbReference type="PANTHER" id="PTHR43481">
    <property type="entry name" value="FRUCTOSE-1-PHOSPHATE PHOSPHATASE"/>
    <property type="match status" value="1"/>
</dbReference>
<dbReference type="InterPro" id="IPR023198">
    <property type="entry name" value="PGP-like_dom2"/>
</dbReference>
<dbReference type="InterPro" id="IPR006439">
    <property type="entry name" value="HAD-SF_hydro_IA"/>
</dbReference>